<evidence type="ECO:0000313" key="2">
    <source>
        <dbReference type="EMBL" id="PVX28503.1"/>
    </source>
</evidence>
<accession>A0A2U0SAU3</accession>
<dbReference type="RefSeq" id="WP_116467952.1">
    <property type="nucleotide sequence ID" value="NZ_QENQ01000001.1"/>
</dbReference>
<dbReference type="Pfam" id="PF01850">
    <property type="entry name" value="PIN"/>
    <property type="match status" value="1"/>
</dbReference>
<organism evidence="2 3">
    <name type="scientific">Sphingomonas pokkalii</name>
    <dbReference type="NCBI Taxonomy" id="2175090"/>
    <lineage>
        <taxon>Bacteria</taxon>
        <taxon>Pseudomonadati</taxon>
        <taxon>Pseudomonadota</taxon>
        <taxon>Alphaproteobacteria</taxon>
        <taxon>Sphingomonadales</taxon>
        <taxon>Sphingomonadaceae</taxon>
        <taxon>Sphingomonas</taxon>
    </lineage>
</organism>
<sequence length="166" mass="18089">MYLLDTPVLLELRNAKAGRADPRLAAWAAGVPREQLFVSVLVLAEIEALAAAAESSRGEGAKALRHWIDTQLVPAFEGHFLPVDLAVARRRGQVPIASTRHALVAATALDQGLTLVTFEPAAYRGARIKLFDPRRYDPAEVEQDAGDWRAATKGGPAWLRNLFIRG</sequence>
<keyword evidence="3" id="KW-1185">Reference proteome</keyword>
<feature type="domain" description="PIN" evidence="1">
    <location>
        <begin position="2"/>
        <end position="124"/>
    </location>
</feature>
<dbReference type="InterPro" id="IPR029060">
    <property type="entry name" value="PIN-like_dom_sf"/>
</dbReference>
<dbReference type="OrthoDB" id="7188375at2"/>
<protein>
    <submittedName>
        <fullName evidence="2">VapC toxin family PIN domain ribonuclease</fullName>
    </submittedName>
</protein>
<comment type="caution">
    <text evidence="2">The sequence shown here is derived from an EMBL/GenBank/DDBJ whole genome shotgun (WGS) entry which is preliminary data.</text>
</comment>
<dbReference type="Proteomes" id="UP000245890">
    <property type="component" value="Unassembled WGS sequence"/>
</dbReference>
<proteinExistence type="predicted"/>
<gene>
    <name evidence="2" type="ORF">DD559_03420</name>
</gene>
<name>A0A2U0SAU3_9SPHN</name>
<dbReference type="SUPFAM" id="SSF88723">
    <property type="entry name" value="PIN domain-like"/>
    <property type="match status" value="1"/>
</dbReference>
<evidence type="ECO:0000259" key="1">
    <source>
        <dbReference type="Pfam" id="PF01850"/>
    </source>
</evidence>
<dbReference type="EMBL" id="QENQ01000001">
    <property type="protein sequence ID" value="PVX28503.1"/>
    <property type="molecule type" value="Genomic_DNA"/>
</dbReference>
<dbReference type="InterPro" id="IPR002716">
    <property type="entry name" value="PIN_dom"/>
</dbReference>
<dbReference type="Gene3D" id="3.40.50.1010">
    <property type="entry name" value="5'-nuclease"/>
    <property type="match status" value="1"/>
</dbReference>
<evidence type="ECO:0000313" key="3">
    <source>
        <dbReference type="Proteomes" id="UP000245890"/>
    </source>
</evidence>
<reference evidence="2 3" key="1">
    <citation type="submission" date="2018-05" db="EMBL/GenBank/DDBJ databases">
        <title>Description of Sphingomonas pokkalii sp nov, isolated from the rhizosphere of saline tolerant pokkali rice and its draft genome analysis.</title>
        <authorList>
            <person name="Menon R."/>
            <person name="Kumari S."/>
            <person name="Rameshkumar N."/>
        </authorList>
    </citation>
    <scope>NUCLEOTIDE SEQUENCE [LARGE SCALE GENOMIC DNA]</scope>
    <source>
        <strain evidence="2 3">L3B27</strain>
    </source>
</reference>
<dbReference type="AlphaFoldDB" id="A0A2U0SAU3"/>